<proteinExistence type="predicted"/>
<dbReference type="Proteomes" id="UP000001068">
    <property type="component" value="Chromosome"/>
</dbReference>
<protein>
    <recommendedName>
        <fullName evidence="3">Thioredoxin domain-containing protein</fullName>
    </recommendedName>
</protein>
<organism evidence="1 2">
    <name type="scientific">Desulfurococcus mucosus (strain ATCC 35584 / DSM 2162 / JCM 9187 / O7/1)</name>
    <dbReference type="NCBI Taxonomy" id="765177"/>
    <lineage>
        <taxon>Archaea</taxon>
        <taxon>Thermoproteota</taxon>
        <taxon>Thermoprotei</taxon>
        <taxon>Desulfurococcales</taxon>
        <taxon>Desulfurococcaceae</taxon>
        <taxon>Desulfurococcus</taxon>
    </lineage>
</organism>
<evidence type="ECO:0000313" key="2">
    <source>
        <dbReference type="Proteomes" id="UP000001068"/>
    </source>
</evidence>
<evidence type="ECO:0000313" key="1">
    <source>
        <dbReference type="EMBL" id="ADV65066.1"/>
    </source>
</evidence>
<dbReference type="KEGG" id="dmu:Desmu_0761"/>
<sequence precursor="true">MILLVPIVAFIIIIAVMLLMWHQPTGSGGTPFYLSTERVAGVSFTGDEWRSIYSEISLKTPLNDSIRIIFFGSTTCPHCHRQSEFFNATMPGKVLYLWVDVDQDAGSVFSKVVNLEVSKGIPFNYAGGVPHMLVLGSGGELKAIVVGEALDQGFWSMLLSG</sequence>
<dbReference type="EMBL" id="CP002363">
    <property type="protein sequence ID" value="ADV65066.1"/>
    <property type="molecule type" value="Genomic_DNA"/>
</dbReference>
<dbReference type="CDD" id="cd02947">
    <property type="entry name" value="TRX_family"/>
    <property type="match status" value="1"/>
</dbReference>
<gene>
    <name evidence="1" type="ordered locus">Desmu_0761</name>
</gene>
<dbReference type="SUPFAM" id="SSF52833">
    <property type="entry name" value="Thioredoxin-like"/>
    <property type="match status" value="1"/>
</dbReference>
<dbReference type="AlphaFoldDB" id="E8R990"/>
<keyword evidence="2" id="KW-1185">Reference proteome</keyword>
<accession>E8R990</accession>
<evidence type="ECO:0008006" key="3">
    <source>
        <dbReference type="Google" id="ProtNLM"/>
    </source>
</evidence>
<reference evidence="1 2" key="2">
    <citation type="journal article" date="2011" name="Stand. Genomic Sci.">
        <title>Complete genome sequence of Desulfurococcus mucosus type strain (O7/1).</title>
        <authorList>
            <person name="Wirth R."/>
            <person name="Chertkov O."/>
            <person name="Held B."/>
            <person name="Lapidus A."/>
            <person name="Nolan M."/>
            <person name="Lucas S."/>
            <person name="Hammon N."/>
            <person name="Deshpande S."/>
            <person name="Cheng J.F."/>
            <person name="Tapia R."/>
            <person name="Han C."/>
            <person name="Goodwin L."/>
            <person name="Pitluck S."/>
            <person name="Liolios K."/>
            <person name="Ioanna P."/>
            <person name="Ivanova N."/>
            <person name="Mavromatis K."/>
            <person name="Mikhailova N."/>
            <person name="Pati A."/>
            <person name="Chen A."/>
            <person name="Palaniappan K."/>
            <person name="Land M."/>
            <person name="Hauser L."/>
            <person name="Chang Y.J."/>
            <person name="Jeffries C.D."/>
            <person name="Bilek Y."/>
            <person name="Hader T."/>
            <person name="Rohde M."/>
            <person name="Spring S."/>
            <person name="Sikorski J."/>
            <person name="Goker M."/>
            <person name="Woyke T."/>
            <person name="Bristow J."/>
            <person name="Eisen J.A."/>
            <person name="Markowitz V."/>
            <person name="Hugenholtz P."/>
            <person name="Kyrpides N.C."/>
            <person name="Klenk H.P."/>
        </authorList>
    </citation>
    <scope>NUCLEOTIDE SEQUENCE [LARGE SCALE GENOMIC DNA]</scope>
    <source>
        <strain evidence="2">ATCC 35584 / DSM 2162 / JCM 9187 / O7/1</strain>
    </source>
</reference>
<dbReference type="STRING" id="765177.Desmu_0761"/>
<dbReference type="InterPro" id="IPR036249">
    <property type="entry name" value="Thioredoxin-like_sf"/>
</dbReference>
<name>E8R990_DESM0</name>
<reference evidence="2" key="1">
    <citation type="submission" date="2010-11" db="EMBL/GenBank/DDBJ databases">
        <title>The complete genome of Desulfurococcus mucosus DSM 2162.</title>
        <authorList>
            <consortium name="US DOE Joint Genome Institute (JGI-PGF)"/>
            <person name="Lucas S."/>
            <person name="Copeland A."/>
            <person name="Lapidus A."/>
            <person name="Bruce D."/>
            <person name="Goodwin L."/>
            <person name="Pitluck S."/>
            <person name="Kyrpides N."/>
            <person name="Mavromatis K."/>
            <person name="Pagani I."/>
            <person name="Ivanova N."/>
            <person name="Ovchinnikova G."/>
            <person name="Chertkov O."/>
            <person name="Held B."/>
            <person name="Brettin T."/>
            <person name="Detter J.C."/>
            <person name="Tapia R."/>
            <person name="Han C."/>
            <person name="Land M."/>
            <person name="Hauser L."/>
            <person name="Markowitz V."/>
            <person name="Cheng J.-F."/>
            <person name="Hugenholtz P."/>
            <person name="Woyke T."/>
            <person name="Wu D."/>
            <person name="Wirth R."/>
            <person name="Bilek Y."/>
            <person name="Hader T."/>
            <person name="Klenk H.-P."/>
            <person name="Eisen J.A."/>
        </authorList>
    </citation>
    <scope>NUCLEOTIDE SEQUENCE [LARGE SCALE GENOMIC DNA]</scope>
    <source>
        <strain evidence="2">ATCC 35584 / DSM 2162 / JCM 9187 / O7/1</strain>
    </source>
</reference>
<dbReference type="eggNOG" id="arCOG01975">
    <property type="taxonomic scope" value="Archaea"/>
</dbReference>
<dbReference type="HOGENOM" id="CLU_1492926_0_0_2"/>